<accession>D6PB93</accession>
<dbReference type="PANTHER" id="PTHR39186:SF1">
    <property type="entry name" value="DUF2071 DOMAIN-CONTAINING PROTEIN"/>
    <property type="match status" value="1"/>
</dbReference>
<sequence length="215" mass="24835">MHWEVSIEKLQPHIPEGLDIDLFDGKAYVGTIPFLMKNVRPRLLPSVPGISTFPEFNIRTYVKKNGKAGVLFLTLDAQSRVTCFHAPRKYGLPYRYAKCKISADEDVYRWESKRKSDGVVLAGQCRSKGELMQAKKGSLEEFLFERYSLYTNHKNKIYMAYTQHNPWQYKEGEVEIIDNTLTESYDLGIDVLNPEHVHMSDGVHVHTWPIQALEE</sequence>
<evidence type="ECO:0008006" key="2">
    <source>
        <dbReference type="Google" id="ProtNLM"/>
    </source>
</evidence>
<reference evidence="1" key="1">
    <citation type="journal article" date="2010" name="ISME J.">
        <title>Metagenome of the Mediterranean deep chlorophyll maximum studied by direct and fosmid library 454 pyrosequencing.</title>
        <authorList>
            <person name="Ghai R."/>
            <person name="Martin-Cuadrado A.B."/>
            <person name="Molto A.G."/>
            <person name="Heredia I.G."/>
            <person name="Cabrera R."/>
            <person name="Martin J."/>
            <person name="Verdu M."/>
            <person name="Deschamps P."/>
            <person name="Moreira D."/>
            <person name="Lopez-Garcia P."/>
            <person name="Mira A."/>
            <person name="Rodriguez-Valera F."/>
        </authorList>
    </citation>
    <scope>NUCLEOTIDE SEQUENCE</scope>
</reference>
<organism evidence="1">
    <name type="scientific">uncultured archaeon MedDCM-OCT-S04-C163</name>
    <dbReference type="NCBI Taxonomy" id="743086"/>
    <lineage>
        <taxon>Archaea</taxon>
        <taxon>environmental samples</taxon>
    </lineage>
</organism>
<dbReference type="Pfam" id="PF09844">
    <property type="entry name" value="DUF2071"/>
    <property type="match status" value="1"/>
</dbReference>
<dbReference type="EMBL" id="GU942960">
    <property type="protein sequence ID" value="ADD92994.1"/>
    <property type="molecule type" value="Genomic_DNA"/>
</dbReference>
<dbReference type="InterPro" id="IPR018644">
    <property type="entry name" value="DUF2071"/>
</dbReference>
<evidence type="ECO:0000313" key="1">
    <source>
        <dbReference type="EMBL" id="ADD92994.1"/>
    </source>
</evidence>
<dbReference type="InterPro" id="IPR023375">
    <property type="entry name" value="ADC_dom_sf"/>
</dbReference>
<dbReference type="AlphaFoldDB" id="D6PB93"/>
<dbReference type="PANTHER" id="PTHR39186">
    <property type="entry name" value="DUF2071 FAMILY PROTEIN"/>
    <property type="match status" value="1"/>
</dbReference>
<protein>
    <recommendedName>
        <fullName evidence="2">DUF2071 domain-containing protein</fullName>
    </recommendedName>
</protein>
<proteinExistence type="predicted"/>
<name>D6PB93_9ARCH</name>
<dbReference type="SUPFAM" id="SSF160104">
    <property type="entry name" value="Acetoacetate decarboxylase-like"/>
    <property type="match status" value="1"/>
</dbReference>
<dbReference type="Gene3D" id="2.40.400.10">
    <property type="entry name" value="Acetoacetate decarboxylase-like"/>
    <property type="match status" value="1"/>
</dbReference>